<dbReference type="PANTHER" id="PTHR32046:SF11">
    <property type="entry name" value="IMMUNE-ASSOCIATED NUCLEOTIDE-BINDING PROTEIN 10-LIKE"/>
    <property type="match status" value="1"/>
</dbReference>
<dbReference type="PANTHER" id="PTHR32046">
    <property type="entry name" value="G DOMAIN-CONTAINING PROTEIN"/>
    <property type="match status" value="1"/>
</dbReference>
<comment type="caution">
    <text evidence="5">The sequence shown here is derived from an EMBL/GenBank/DDBJ whole genome shotgun (WGS) entry which is preliminary data.</text>
</comment>
<feature type="region of interest" description="Disordered" evidence="3">
    <location>
        <begin position="811"/>
        <end position="840"/>
    </location>
</feature>
<dbReference type="AlphaFoldDB" id="A0AA39M0I8"/>
<dbReference type="Proteomes" id="UP001175271">
    <property type="component" value="Unassembled WGS sequence"/>
</dbReference>
<organism evidence="5 6">
    <name type="scientific">Steinernema hermaphroditum</name>
    <dbReference type="NCBI Taxonomy" id="289476"/>
    <lineage>
        <taxon>Eukaryota</taxon>
        <taxon>Metazoa</taxon>
        <taxon>Ecdysozoa</taxon>
        <taxon>Nematoda</taxon>
        <taxon>Chromadorea</taxon>
        <taxon>Rhabditida</taxon>
        <taxon>Tylenchina</taxon>
        <taxon>Panagrolaimomorpha</taxon>
        <taxon>Strongyloidoidea</taxon>
        <taxon>Steinernematidae</taxon>
        <taxon>Steinernema</taxon>
    </lineage>
</organism>
<reference evidence="5" key="1">
    <citation type="submission" date="2023-06" db="EMBL/GenBank/DDBJ databases">
        <title>Genomic analysis of the entomopathogenic nematode Steinernema hermaphroditum.</title>
        <authorList>
            <person name="Schwarz E.M."/>
            <person name="Heppert J.K."/>
            <person name="Baniya A."/>
            <person name="Schwartz H.T."/>
            <person name="Tan C.-H."/>
            <person name="Antoshechkin I."/>
            <person name="Sternberg P.W."/>
            <person name="Goodrich-Blair H."/>
            <person name="Dillman A.R."/>
        </authorList>
    </citation>
    <scope>NUCLEOTIDE SEQUENCE</scope>
    <source>
        <strain evidence="5">PS9179</strain>
        <tissue evidence="5">Whole animal</tissue>
    </source>
</reference>
<evidence type="ECO:0000259" key="4">
    <source>
        <dbReference type="PROSITE" id="PS01031"/>
    </source>
</evidence>
<feature type="domain" description="SHSP" evidence="4">
    <location>
        <begin position="1002"/>
        <end position="1109"/>
    </location>
</feature>
<dbReference type="PROSITE" id="PS01031">
    <property type="entry name" value="SHSP"/>
    <property type="match status" value="1"/>
</dbReference>
<dbReference type="SUPFAM" id="SSF49764">
    <property type="entry name" value="HSP20-like chaperones"/>
    <property type="match status" value="1"/>
</dbReference>
<feature type="compositionally biased region" description="Basic and acidic residues" evidence="3">
    <location>
        <begin position="964"/>
        <end position="975"/>
    </location>
</feature>
<evidence type="ECO:0000313" key="6">
    <source>
        <dbReference type="Proteomes" id="UP001175271"/>
    </source>
</evidence>
<comment type="similarity">
    <text evidence="1 2">Belongs to the small heat shock protein (HSP20) family.</text>
</comment>
<dbReference type="InterPro" id="IPR027417">
    <property type="entry name" value="P-loop_NTPase"/>
</dbReference>
<keyword evidence="6" id="KW-1185">Reference proteome</keyword>
<feature type="region of interest" description="Disordered" evidence="3">
    <location>
        <begin position="964"/>
        <end position="1011"/>
    </location>
</feature>
<feature type="compositionally biased region" description="Acidic residues" evidence="3">
    <location>
        <begin position="624"/>
        <end position="633"/>
    </location>
</feature>
<dbReference type="InterPro" id="IPR002068">
    <property type="entry name" value="A-crystallin/Hsp20_dom"/>
</dbReference>
<evidence type="ECO:0000256" key="3">
    <source>
        <dbReference type="SAM" id="MobiDB-lite"/>
    </source>
</evidence>
<dbReference type="Pfam" id="PF00011">
    <property type="entry name" value="HSP20"/>
    <property type="match status" value="1"/>
</dbReference>
<dbReference type="Gene3D" id="3.40.50.300">
    <property type="entry name" value="P-loop containing nucleotide triphosphate hydrolases"/>
    <property type="match status" value="1"/>
</dbReference>
<evidence type="ECO:0000256" key="1">
    <source>
        <dbReference type="PROSITE-ProRule" id="PRU00285"/>
    </source>
</evidence>
<feature type="region of interest" description="Disordered" evidence="3">
    <location>
        <begin position="873"/>
        <end position="904"/>
    </location>
</feature>
<name>A0AA39M0I8_9BILA</name>
<dbReference type="InterPro" id="IPR008978">
    <property type="entry name" value="HSP20-like_chaperone"/>
</dbReference>
<proteinExistence type="inferred from homology"/>
<protein>
    <recommendedName>
        <fullName evidence="4">SHSP domain-containing protein</fullName>
    </recommendedName>
</protein>
<feature type="region of interest" description="Disordered" evidence="3">
    <location>
        <begin position="921"/>
        <end position="940"/>
    </location>
</feature>
<feature type="region of interest" description="Disordered" evidence="3">
    <location>
        <begin position="607"/>
        <end position="656"/>
    </location>
</feature>
<dbReference type="Gene3D" id="2.60.40.790">
    <property type="match status" value="1"/>
</dbReference>
<evidence type="ECO:0000313" key="5">
    <source>
        <dbReference type="EMBL" id="KAK0416104.1"/>
    </source>
</evidence>
<dbReference type="SUPFAM" id="SSF52540">
    <property type="entry name" value="P-loop containing nucleoside triphosphate hydrolases"/>
    <property type="match status" value="1"/>
</dbReference>
<evidence type="ECO:0000256" key="2">
    <source>
        <dbReference type="RuleBase" id="RU003616"/>
    </source>
</evidence>
<sequence length="1133" mass="132271">MQCSQFTAKPRRNITITSYRRKRILKTRAFWASLLKSKKNRNARCCKHEVVEKSEEALCSNDSRETGEEENAKEGCDSAVHIVKFTESAIHPTLTAALTKKKILLEIVCPKMCVSQKLRWLCQECKTPVYYGFDYLHCSCGAHSRTCASYRCGHESHGDEFVPLMDSDRDIREIGDCEEINIVLLGEVGAGKSTLINSIFNYLAYKNLEEAANSELKIPIPTSFLLKDDKGIRQRVSVGKKSDNENDVYGETSTQRTKTYEFMHHNENKFYRVIDTPGVGDCRGIEQDKKNFEMIIQEIKKYAKIHAFCILIPAYAARLEVAVQYFIEKLLTQLNQDAAKNIVFCITKSWMNSHRFDQLNRALASHIEKVESEKNVRIALKTMYHFNNESFKFLCARQNGVSCPQLDEFATSWNMSSKNTLRLLNYVSSLEPYWTQKEDKMKEIFWNEKMNEELHLCFITFTVENLLKMQEEKKESLEIDEVLMERQGTQILESDSVEEKEHEEATYTDPKMAHCSKTRHRHGTEDFSDYDKSLLLNYISSFKRYWVHKDKINETASVLLKPVLTNEIMNDMYKVINSSTSTTPSKFNLHGIRSLLETLKIRNAQEEKKESLETGQVPQIVESDSVEEKEDEGTTYMSPSWARNKSKHGKKEEYHRAQTLPLRKRTKRRQQQCVVCRARMQESYKKLKAEIRETKGIEYLENEAMTTRKVYEESEYYVKEFEMRDGVGREFEELETWHRGTPTFKGDRFGGAIERPPFRSRETTFNDSIYSDRYDFDRAFSGSSQRGDFYEPPRPKTQLRRYYDDFEVQSKSNGFSRDDRRHQTLRPMKKQPAYSPGFKNHHIQQTNSSVKSHQEPMPHVKNHKIHQTNVKEHVFPRPQSPPRRQEQIYPKEPVHPAKQGPQEPFYKKTQEEVYQKEQIVQKEPRYTKQEQTIQKTIHDRDSQRPIYSNETYFPIKNDIRQHEPSVHEQHFEHQHTHQQPQSILRRSKSSSMSALNTSCSRPGSPQSVAGAGDIINTEHGFTIQLDARHFRPGDIKVQLTGSTLTVTGDRVEEDRCAEQALRRQFSRKYAIPADIILESIKSHMTDDGFLFIRGNRKGWKETDIQVHYDDEMFRRKYRKTTTMSSKSSVISNV</sequence>
<accession>A0AA39M0I8</accession>
<dbReference type="CDD" id="cd06526">
    <property type="entry name" value="metazoan_ACD"/>
    <property type="match status" value="1"/>
</dbReference>
<feature type="compositionally biased region" description="Polar residues" evidence="3">
    <location>
        <begin position="994"/>
        <end position="1007"/>
    </location>
</feature>
<feature type="compositionally biased region" description="Low complexity" evidence="3">
    <location>
        <begin position="977"/>
        <end position="993"/>
    </location>
</feature>
<gene>
    <name evidence="5" type="ORF">QR680_012299</name>
</gene>
<dbReference type="EMBL" id="JAUCMV010000002">
    <property type="protein sequence ID" value="KAK0416104.1"/>
    <property type="molecule type" value="Genomic_DNA"/>
</dbReference>